<evidence type="ECO:0000313" key="3">
    <source>
        <dbReference type="Proteomes" id="UP001187192"/>
    </source>
</evidence>
<dbReference type="EMBL" id="BTGU01000011">
    <property type="protein sequence ID" value="GMN40492.1"/>
    <property type="molecule type" value="Genomic_DNA"/>
</dbReference>
<dbReference type="AlphaFoldDB" id="A0AA87ZVI5"/>
<organism evidence="2 3">
    <name type="scientific">Ficus carica</name>
    <name type="common">Common fig</name>
    <dbReference type="NCBI Taxonomy" id="3494"/>
    <lineage>
        <taxon>Eukaryota</taxon>
        <taxon>Viridiplantae</taxon>
        <taxon>Streptophyta</taxon>
        <taxon>Embryophyta</taxon>
        <taxon>Tracheophyta</taxon>
        <taxon>Spermatophyta</taxon>
        <taxon>Magnoliopsida</taxon>
        <taxon>eudicotyledons</taxon>
        <taxon>Gunneridae</taxon>
        <taxon>Pentapetalae</taxon>
        <taxon>rosids</taxon>
        <taxon>fabids</taxon>
        <taxon>Rosales</taxon>
        <taxon>Moraceae</taxon>
        <taxon>Ficeae</taxon>
        <taxon>Ficus</taxon>
    </lineage>
</organism>
<feature type="region of interest" description="Disordered" evidence="1">
    <location>
        <begin position="1"/>
        <end position="56"/>
    </location>
</feature>
<name>A0AA87ZVI5_FICCA</name>
<reference evidence="2" key="1">
    <citation type="submission" date="2023-07" db="EMBL/GenBank/DDBJ databases">
        <title>draft genome sequence of fig (Ficus carica).</title>
        <authorList>
            <person name="Takahashi T."/>
            <person name="Nishimura K."/>
        </authorList>
    </citation>
    <scope>NUCLEOTIDE SEQUENCE</scope>
</reference>
<protein>
    <submittedName>
        <fullName evidence="2">Uncharacterized protein</fullName>
    </submittedName>
</protein>
<gene>
    <name evidence="2" type="ORF">TIFTF001_009722</name>
</gene>
<comment type="caution">
    <text evidence="2">The sequence shown here is derived from an EMBL/GenBank/DDBJ whole genome shotgun (WGS) entry which is preliminary data.</text>
</comment>
<sequence length="143" mass="16539">MIKTRKKIEKRNSNALFTSSPRGGEGVGRRRRERKEARKEVGRRSRQPPNQRRLRPCHFHFQITTVVMATRRELATVDRLATDLELATWATVARSPPAVRVARRSPSIRMGNGGGESRLGRSRLLSPEWVDRQGFIFYFLNLR</sequence>
<proteinExistence type="predicted"/>
<feature type="compositionally biased region" description="Basic and acidic residues" evidence="1">
    <location>
        <begin position="34"/>
        <end position="43"/>
    </location>
</feature>
<dbReference type="Proteomes" id="UP001187192">
    <property type="component" value="Unassembled WGS sequence"/>
</dbReference>
<accession>A0AA87ZVI5</accession>
<evidence type="ECO:0000256" key="1">
    <source>
        <dbReference type="SAM" id="MobiDB-lite"/>
    </source>
</evidence>
<evidence type="ECO:0000313" key="2">
    <source>
        <dbReference type="EMBL" id="GMN40492.1"/>
    </source>
</evidence>
<keyword evidence="3" id="KW-1185">Reference proteome</keyword>